<keyword evidence="1" id="KW-0812">Transmembrane</keyword>
<gene>
    <name evidence="2" type="ORF">GCM10008986_21480</name>
</gene>
<proteinExistence type="predicted"/>
<protein>
    <submittedName>
        <fullName evidence="2">Uncharacterized protein</fullName>
    </submittedName>
</protein>
<keyword evidence="3" id="KW-1185">Reference proteome</keyword>
<evidence type="ECO:0000313" key="3">
    <source>
        <dbReference type="Proteomes" id="UP001500880"/>
    </source>
</evidence>
<comment type="caution">
    <text evidence="2">The sequence shown here is derived from an EMBL/GenBank/DDBJ whole genome shotgun (WGS) entry which is preliminary data.</text>
</comment>
<dbReference type="RefSeq" id="WP_343840778.1">
    <property type="nucleotide sequence ID" value="NZ_BAAADO010000004.1"/>
</dbReference>
<reference evidence="2 3" key="1">
    <citation type="journal article" date="2019" name="Int. J. Syst. Evol. Microbiol.">
        <title>The Global Catalogue of Microorganisms (GCM) 10K type strain sequencing project: providing services to taxonomists for standard genome sequencing and annotation.</title>
        <authorList>
            <consortium name="The Broad Institute Genomics Platform"/>
            <consortium name="The Broad Institute Genome Sequencing Center for Infectious Disease"/>
            <person name="Wu L."/>
            <person name="Ma J."/>
        </authorList>
    </citation>
    <scope>NUCLEOTIDE SEQUENCE [LARGE SCALE GENOMIC DNA]</scope>
    <source>
        <strain evidence="2 3">JCM 12389</strain>
    </source>
</reference>
<keyword evidence="1" id="KW-1133">Transmembrane helix</keyword>
<organism evidence="2 3">
    <name type="scientific">Salinibacillus aidingensis</name>
    <dbReference type="NCBI Taxonomy" id="237684"/>
    <lineage>
        <taxon>Bacteria</taxon>
        <taxon>Bacillati</taxon>
        <taxon>Bacillota</taxon>
        <taxon>Bacilli</taxon>
        <taxon>Bacillales</taxon>
        <taxon>Bacillaceae</taxon>
        <taxon>Salinibacillus</taxon>
    </lineage>
</organism>
<sequence length="79" mass="9390">MYKWTFLQLLIILWSVYILTTYLSAKDHPVVNVLFFIWFFVLAFYGGKYFISNSKIRLLYIALAFGAVYGGYCLWHLFT</sequence>
<feature type="transmembrane region" description="Helical" evidence="1">
    <location>
        <begin position="31"/>
        <end position="51"/>
    </location>
</feature>
<keyword evidence="1" id="KW-0472">Membrane</keyword>
<dbReference type="EMBL" id="BAAADO010000004">
    <property type="protein sequence ID" value="GAA0494575.1"/>
    <property type="molecule type" value="Genomic_DNA"/>
</dbReference>
<dbReference type="Proteomes" id="UP001500880">
    <property type="component" value="Unassembled WGS sequence"/>
</dbReference>
<accession>A0ABN1BC36</accession>
<evidence type="ECO:0000256" key="1">
    <source>
        <dbReference type="SAM" id="Phobius"/>
    </source>
</evidence>
<evidence type="ECO:0000313" key="2">
    <source>
        <dbReference type="EMBL" id="GAA0494575.1"/>
    </source>
</evidence>
<feature type="transmembrane region" description="Helical" evidence="1">
    <location>
        <begin position="58"/>
        <end position="78"/>
    </location>
</feature>
<feature type="transmembrane region" description="Helical" evidence="1">
    <location>
        <begin position="7"/>
        <end position="25"/>
    </location>
</feature>
<name>A0ABN1BC36_9BACI</name>